<proteinExistence type="predicted"/>
<name>A0ABV4WCX0_9CYAN</name>
<dbReference type="RefSeq" id="WP_413275402.1">
    <property type="nucleotide sequence ID" value="NZ_JBHFNT010000004.1"/>
</dbReference>
<comment type="caution">
    <text evidence="1">The sequence shown here is derived from an EMBL/GenBank/DDBJ whole genome shotgun (WGS) entry which is preliminary data.</text>
</comment>
<evidence type="ECO:0000313" key="1">
    <source>
        <dbReference type="EMBL" id="MFB2832926.1"/>
    </source>
</evidence>
<dbReference type="EMBL" id="JBHFNT010000004">
    <property type="protein sequence ID" value="MFB2832926.1"/>
    <property type="molecule type" value="Genomic_DNA"/>
</dbReference>
<organism evidence="1 2">
    <name type="scientific">Floridaenema evergladense BLCC-F167</name>
    <dbReference type="NCBI Taxonomy" id="3153639"/>
    <lineage>
        <taxon>Bacteria</taxon>
        <taxon>Bacillati</taxon>
        <taxon>Cyanobacteriota</taxon>
        <taxon>Cyanophyceae</taxon>
        <taxon>Oscillatoriophycideae</taxon>
        <taxon>Aerosakkonematales</taxon>
        <taxon>Aerosakkonemataceae</taxon>
        <taxon>Floridanema</taxon>
        <taxon>Floridanema evergladense</taxon>
    </lineage>
</organism>
<dbReference type="Proteomes" id="UP001576780">
    <property type="component" value="Unassembled WGS sequence"/>
</dbReference>
<accession>A0ABV4WCX0</accession>
<protein>
    <submittedName>
        <fullName evidence="1">Uncharacterized protein</fullName>
    </submittedName>
</protein>
<sequence>MANHKLIKERLTEASKRGYLKPTKDYDICLADYINSANKLLAILKNKGENGANIEQLVKWLGLSENTCKIYARELGNLGFLERSIENRFVIWRWK</sequence>
<gene>
    <name evidence="1" type="ORF">ACE1CA_00175</name>
</gene>
<reference evidence="1 2" key="1">
    <citation type="submission" date="2024-09" db="EMBL/GenBank/DDBJ databases">
        <title>Floridaenema gen nov. (Aerosakkonemataceae, Aerosakkonematales ord. nov., Cyanobacteria) from benthic tropical and subtropical fresh waters, with the description of four new species.</title>
        <authorList>
            <person name="Moretto J.A."/>
            <person name="Berthold D.E."/>
            <person name="Lefler F.W."/>
            <person name="Huang I.-S."/>
            <person name="Laughinghouse H. IV."/>
        </authorList>
    </citation>
    <scope>NUCLEOTIDE SEQUENCE [LARGE SCALE GENOMIC DNA]</scope>
    <source>
        <strain evidence="1 2">BLCC-F167</strain>
    </source>
</reference>
<keyword evidence="2" id="KW-1185">Reference proteome</keyword>
<evidence type="ECO:0000313" key="2">
    <source>
        <dbReference type="Proteomes" id="UP001576780"/>
    </source>
</evidence>